<dbReference type="GO" id="GO:0015074">
    <property type="term" value="P:DNA integration"/>
    <property type="evidence" value="ECO:0007669"/>
    <property type="project" value="InterPro"/>
</dbReference>
<dbReference type="Proteomes" id="UP000027265">
    <property type="component" value="Unassembled WGS sequence"/>
</dbReference>
<dbReference type="SUPFAM" id="SSF47823">
    <property type="entry name" value="lambda integrase-like, N-terminal domain"/>
    <property type="match status" value="1"/>
</dbReference>
<evidence type="ECO:0000256" key="1">
    <source>
        <dbReference type="ARBA" id="ARBA00023125"/>
    </source>
</evidence>
<evidence type="ECO:0000256" key="2">
    <source>
        <dbReference type="ARBA" id="ARBA00023172"/>
    </source>
</evidence>
<dbReference type="SUPFAM" id="SSF56349">
    <property type="entry name" value="DNA breaking-rejoining enzymes"/>
    <property type="match status" value="1"/>
</dbReference>
<keyword evidence="1" id="KW-0238">DNA-binding</keyword>
<dbReference type="GO" id="GO:0003677">
    <property type="term" value="F:DNA binding"/>
    <property type="evidence" value="ECO:0007669"/>
    <property type="project" value="UniProtKB-KW"/>
</dbReference>
<dbReference type="Gene3D" id="1.10.150.130">
    <property type="match status" value="1"/>
</dbReference>
<dbReference type="OrthoDB" id="2678913at2759"/>
<sequence>MDPHEVSSPRNLSSSHQSQSRHPSSSLSLTLTPQSNLLRSLYVNSVLRQSPYPNPHAISNTAGNQPSDTKPVGSGRKHSISRANGSAQPRWDVNIVTTPPTHSQTPTPYSSGLTPAVSHLRPHCLARHRLRLWKPLHPRTSLDSQGRPLGLSPADLERIEDVITHAWAESTRELYGSGLLVFHVFCDNKSIPEDQRAPASSLLTSSFVSTIAGAYAGRTISKYLYGVRAWHILHGLEWSLNEPEMEALLKAASTLAPTSSKRKKRQPYTIAFISSLRDHLIPDNPLDAAVYACLTTTFYTAARVGEFTVRRLDAFDPTIHVKPSDKRQDQDRNGLTTTTFHLPRTKSSLDGEDVYWARQDGPTDPEAAWAKHQEVNQPPADGHLFAYRFKEGYRPMTKTKFLERLRAAAREAGLEPLQGHGIRIGSTLEYLLRGLPFDVVKAKGRWASDAFTLYLRKHAQIMAPYMQATPLIHDAFVRYTMPPVR</sequence>
<feature type="compositionally biased region" description="Polar residues" evidence="3">
    <location>
        <begin position="333"/>
        <end position="343"/>
    </location>
</feature>
<evidence type="ECO:0008006" key="6">
    <source>
        <dbReference type="Google" id="ProtNLM"/>
    </source>
</evidence>
<gene>
    <name evidence="4" type="ORF">JAAARDRAFT_137970</name>
</gene>
<dbReference type="EMBL" id="KL197737">
    <property type="protein sequence ID" value="KDQ52909.1"/>
    <property type="molecule type" value="Genomic_DNA"/>
</dbReference>
<name>A0A067PDR4_9AGAM</name>
<dbReference type="InterPro" id="IPR013762">
    <property type="entry name" value="Integrase-like_cat_sf"/>
</dbReference>
<keyword evidence="2" id="KW-0233">DNA recombination</keyword>
<dbReference type="STRING" id="933084.A0A067PDR4"/>
<evidence type="ECO:0000313" key="4">
    <source>
        <dbReference type="EMBL" id="KDQ52909.1"/>
    </source>
</evidence>
<organism evidence="4 5">
    <name type="scientific">Jaapia argillacea MUCL 33604</name>
    <dbReference type="NCBI Taxonomy" id="933084"/>
    <lineage>
        <taxon>Eukaryota</taxon>
        <taxon>Fungi</taxon>
        <taxon>Dikarya</taxon>
        <taxon>Basidiomycota</taxon>
        <taxon>Agaricomycotina</taxon>
        <taxon>Agaricomycetes</taxon>
        <taxon>Agaricomycetidae</taxon>
        <taxon>Jaapiales</taxon>
        <taxon>Jaapiaceae</taxon>
        <taxon>Jaapia</taxon>
    </lineage>
</organism>
<feature type="compositionally biased region" description="Low complexity" evidence="3">
    <location>
        <begin position="8"/>
        <end position="31"/>
    </location>
</feature>
<dbReference type="PANTHER" id="PTHR34605:SF4">
    <property type="entry name" value="DNA ADENINE METHYLTRANSFERASE"/>
    <property type="match status" value="1"/>
</dbReference>
<feature type="region of interest" description="Disordered" evidence="3">
    <location>
        <begin position="52"/>
        <end position="91"/>
    </location>
</feature>
<feature type="compositionally biased region" description="Basic and acidic residues" evidence="3">
    <location>
        <begin position="323"/>
        <end position="332"/>
    </location>
</feature>
<accession>A0A067PDR4</accession>
<dbReference type="Gene3D" id="1.10.443.10">
    <property type="entry name" value="Intergrase catalytic core"/>
    <property type="match status" value="1"/>
</dbReference>
<proteinExistence type="predicted"/>
<dbReference type="InterPro" id="IPR011010">
    <property type="entry name" value="DNA_brk_join_enz"/>
</dbReference>
<feature type="region of interest" description="Disordered" evidence="3">
    <location>
        <begin position="1"/>
        <end position="31"/>
    </location>
</feature>
<keyword evidence="5" id="KW-1185">Reference proteome</keyword>
<dbReference type="InterPro" id="IPR010998">
    <property type="entry name" value="Integrase_recombinase_N"/>
</dbReference>
<dbReference type="InterPro" id="IPR052925">
    <property type="entry name" value="Phage_Integrase-like_Recomb"/>
</dbReference>
<dbReference type="GO" id="GO:0006310">
    <property type="term" value="P:DNA recombination"/>
    <property type="evidence" value="ECO:0007669"/>
    <property type="project" value="UniProtKB-KW"/>
</dbReference>
<dbReference type="AlphaFoldDB" id="A0A067PDR4"/>
<evidence type="ECO:0000313" key="5">
    <source>
        <dbReference type="Proteomes" id="UP000027265"/>
    </source>
</evidence>
<feature type="compositionally biased region" description="Polar residues" evidence="3">
    <location>
        <begin position="57"/>
        <end position="68"/>
    </location>
</feature>
<reference evidence="5" key="1">
    <citation type="journal article" date="2014" name="Proc. Natl. Acad. Sci. U.S.A.">
        <title>Extensive sampling of basidiomycete genomes demonstrates inadequacy of the white-rot/brown-rot paradigm for wood decay fungi.</title>
        <authorList>
            <person name="Riley R."/>
            <person name="Salamov A.A."/>
            <person name="Brown D.W."/>
            <person name="Nagy L.G."/>
            <person name="Floudas D."/>
            <person name="Held B.W."/>
            <person name="Levasseur A."/>
            <person name="Lombard V."/>
            <person name="Morin E."/>
            <person name="Otillar R."/>
            <person name="Lindquist E.A."/>
            <person name="Sun H."/>
            <person name="LaButti K.M."/>
            <person name="Schmutz J."/>
            <person name="Jabbour D."/>
            <person name="Luo H."/>
            <person name="Baker S.E."/>
            <person name="Pisabarro A.G."/>
            <person name="Walton J.D."/>
            <person name="Blanchette R.A."/>
            <person name="Henrissat B."/>
            <person name="Martin F."/>
            <person name="Cullen D."/>
            <person name="Hibbett D.S."/>
            <person name="Grigoriev I.V."/>
        </authorList>
    </citation>
    <scope>NUCLEOTIDE SEQUENCE [LARGE SCALE GENOMIC DNA]</scope>
    <source>
        <strain evidence="5">MUCL 33604</strain>
    </source>
</reference>
<dbReference type="HOGENOM" id="CLU_003292_2_2_1"/>
<protein>
    <recommendedName>
        <fullName evidence="6">Tyr recombinase domain-containing protein</fullName>
    </recommendedName>
</protein>
<dbReference type="InParanoid" id="A0A067PDR4"/>
<dbReference type="PANTHER" id="PTHR34605">
    <property type="entry name" value="PHAGE_INTEGRASE DOMAIN-CONTAINING PROTEIN"/>
    <property type="match status" value="1"/>
</dbReference>
<feature type="region of interest" description="Disordered" evidence="3">
    <location>
        <begin position="323"/>
        <end position="343"/>
    </location>
</feature>
<evidence type="ECO:0000256" key="3">
    <source>
        <dbReference type="SAM" id="MobiDB-lite"/>
    </source>
</evidence>